<proteinExistence type="predicted"/>
<dbReference type="RefSeq" id="WP_157005052.1">
    <property type="nucleotide sequence ID" value="NZ_DBEZYS010000012.1"/>
</dbReference>
<comment type="caution">
    <text evidence="1">The sequence shown here is derived from an EMBL/GenBank/DDBJ whole genome shotgun (WGS) entry which is preliminary data.</text>
</comment>
<evidence type="ECO:0000313" key="2">
    <source>
        <dbReference type="Proteomes" id="UP000468327"/>
    </source>
</evidence>
<keyword evidence="2" id="KW-1185">Reference proteome</keyword>
<dbReference type="Proteomes" id="UP000468327">
    <property type="component" value="Unassembled WGS sequence"/>
</dbReference>
<protein>
    <submittedName>
        <fullName evidence="1">Uncharacterized protein</fullName>
    </submittedName>
</protein>
<reference evidence="1 2" key="1">
    <citation type="submission" date="2019-11" db="EMBL/GenBank/DDBJ databases">
        <title>Whole genome shotgun sequencing (WGS) data from Adlercreutzia equolifaciens ResAG-91, Eggerthella lenta MRI-F36, MRI-F37, MRI-F40, ResAG-49, ResAG-88, ResAG-121, ResAG-145, and Gordonibacter sp. ResAG-5, ResAG-26, ResAG-43, ResAG-50, ResAG-59.</title>
        <authorList>
            <person name="Stoll D.A."/>
            <person name="Danylec N."/>
            <person name="Franz C.M.A.P."/>
            <person name="Huch M."/>
        </authorList>
    </citation>
    <scope>NUCLEOTIDE SEQUENCE [LARGE SCALE GENOMIC DNA]</scope>
    <source>
        <strain evidence="1 2">ResAG-59</strain>
    </source>
</reference>
<evidence type="ECO:0000313" key="1">
    <source>
        <dbReference type="EMBL" id="MVN14992.1"/>
    </source>
</evidence>
<name>A0A6N8IGY2_9ACTN</name>
<organism evidence="1 2">
    <name type="scientific">Gordonibacter urolithinfaciens</name>
    <dbReference type="NCBI Taxonomy" id="1335613"/>
    <lineage>
        <taxon>Bacteria</taxon>
        <taxon>Bacillati</taxon>
        <taxon>Actinomycetota</taxon>
        <taxon>Coriobacteriia</taxon>
        <taxon>Eggerthellales</taxon>
        <taxon>Eggerthellaceae</taxon>
        <taxon>Gordonibacter</taxon>
    </lineage>
</organism>
<sequence>MTEKKYIVTADEAYKLHSITEYPGEWTLPGGEADMWLKAHEYRERVCYDSGIDVFRCSACGVFVKYGAVMDCCTTIPMSYCPNCGAKVVG</sequence>
<gene>
    <name evidence="1" type="ORF">GO738_06430</name>
</gene>
<accession>A0A6N8IGY2</accession>
<dbReference type="AlphaFoldDB" id="A0A6N8IGY2"/>
<dbReference type="EMBL" id="WPOC01000008">
    <property type="protein sequence ID" value="MVN14992.1"/>
    <property type="molecule type" value="Genomic_DNA"/>
</dbReference>